<dbReference type="InterPro" id="IPR042100">
    <property type="entry name" value="Bug_dom1"/>
</dbReference>
<keyword evidence="3" id="KW-1185">Reference proteome</keyword>
<evidence type="ECO:0000256" key="1">
    <source>
        <dbReference type="ARBA" id="ARBA00006987"/>
    </source>
</evidence>
<dbReference type="AlphaFoldDB" id="A0A515DE22"/>
<dbReference type="PIRSF" id="PIRSF017082">
    <property type="entry name" value="YflP"/>
    <property type="match status" value="1"/>
</dbReference>
<dbReference type="PANTHER" id="PTHR42928">
    <property type="entry name" value="TRICARBOXYLATE-BINDING PROTEIN"/>
    <property type="match status" value="1"/>
</dbReference>
<dbReference type="PANTHER" id="PTHR42928:SF5">
    <property type="entry name" value="BLR1237 PROTEIN"/>
    <property type="match status" value="1"/>
</dbReference>
<accession>A0A515DE22</accession>
<dbReference type="InterPro" id="IPR005064">
    <property type="entry name" value="BUG"/>
</dbReference>
<dbReference type="SUPFAM" id="SSF53850">
    <property type="entry name" value="Periplasmic binding protein-like II"/>
    <property type="match status" value="1"/>
</dbReference>
<evidence type="ECO:0000313" key="2">
    <source>
        <dbReference type="EMBL" id="QDL38664.1"/>
    </source>
</evidence>
<dbReference type="Gene3D" id="3.40.190.10">
    <property type="entry name" value="Periplasmic binding protein-like II"/>
    <property type="match status" value="1"/>
</dbReference>
<evidence type="ECO:0000313" key="3">
    <source>
        <dbReference type="Proteomes" id="UP000316798"/>
    </source>
</evidence>
<proteinExistence type="inferred from homology"/>
<reference evidence="2 3" key="1">
    <citation type="submission" date="2019-01" db="EMBL/GenBank/DDBJ databases">
        <title>Genomic insights into a novel species Rhodoferax sp.</title>
        <authorList>
            <person name="Jin L."/>
        </authorList>
    </citation>
    <scope>NUCLEOTIDE SEQUENCE [LARGE SCALE GENOMIC DNA]</scope>
    <source>
        <strain evidence="2 3">CHu59-6-5</strain>
    </source>
</reference>
<comment type="similarity">
    <text evidence="1">Belongs to the UPF0065 (bug) family.</text>
</comment>
<dbReference type="EMBL" id="CP035503">
    <property type="protein sequence ID" value="QDL38664.1"/>
    <property type="molecule type" value="Genomic_DNA"/>
</dbReference>
<protein>
    <submittedName>
        <fullName evidence="2">Tripartite tricarboxylate transporter substrate binding protein</fullName>
    </submittedName>
</protein>
<gene>
    <name evidence="2" type="ORF">EUB48_16240</name>
</gene>
<sequence length="333" mass="35257">MNPIATDQASFRRSMKRRTILATVLAALFWASPGFAQGFTSRPIRLVLGFSPGGGVDAIARILAPHLGEALNTTVIVENKVGASGAIATEFVARSEPDGYTVLLAPASAMTISPQVMKVPFNVVTDFTPINLIGGSPLVIAVNPSLGVHNLKELLQLTHTRKVTLGSAGYGTLTHLTIELLSRASPGNIIHVPYKGGGAAVVDAVAGHVDGMVSDLPPLLPMFQAKRLIPIAVTTDKRVEFLPETPTVGEDLPGFVALSWSGLFAPAKTPREQIDRINAALVKVVARDDVIAQLKKVGVLTSTIASPDAFKKYVAEEHSRWGKVVKEANIVAN</sequence>
<organism evidence="2 3">
    <name type="scientific">Rhodoferax sediminis</name>
    <dbReference type="NCBI Taxonomy" id="2509614"/>
    <lineage>
        <taxon>Bacteria</taxon>
        <taxon>Pseudomonadati</taxon>
        <taxon>Pseudomonadota</taxon>
        <taxon>Betaproteobacteria</taxon>
        <taxon>Burkholderiales</taxon>
        <taxon>Comamonadaceae</taxon>
        <taxon>Rhodoferax</taxon>
    </lineage>
</organism>
<dbReference type="Gene3D" id="3.40.190.150">
    <property type="entry name" value="Bordetella uptake gene, domain 1"/>
    <property type="match status" value="1"/>
</dbReference>
<dbReference type="Pfam" id="PF03401">
    <property type="entry name" value="TctC"/>
    <property type="match status" value="1"/>
</dbReference>
<dbReference type="KEGG" id="rhf:EUB48_16240"/>
<name>A0A515DE22_9BURK</name>
<dbReference type="CDD" id="cd07012">
    <property type="entry name" value="PBP2_Bug_TTT"/>
    <property type="match status" value="1"/>
</dbReference>
<dbReference type="Proteomes" id="UP000316798">
    <property type="component" value="Chromosome"/>
</dbReference>